<proteinExistence type="predicted"/>
<keyword evidence="2" id="KW-0812">Transmembrane</keyword>
<dbReference type="Proteomes" id="UP000646827">
    <property type="component" value="Unassembled WGS sequence"/>
</dbReference>
<feature type="non-terminal residue" evidence="3">
    <location>
        <position position="1"/>
    </location>
</feature>
<evidence type="ECO:0000313" key="4">
    <source>
        <dbReference type="Proteomes" id="UP000646827"/>
    </source>
</evidence>
<feature type="transmembrane region" description="Helical" evidence="2">
    <location>
        <begin position="96"/>
        <end position="118"/>
    </location>
</feature>
<keyword evidence="2" id="KW-1133">Transmembrane helix</keyword>
<dbReference type="EMBL" id="JAEPRB010000125">
    <property type="protein sequence ID" value="KAG2220906.1"/>
    <property type="molecule type" value="Genomic_DNA"/>
</dbReference>
<feature type="compositionally biased region" description="Polar residues" evidence="1">
    <location>
        <begin position="424"/>
        <end position="436"/>
    </location>
</feature>
<evidence type="ECO:0000313" key="3">
    <source>
        <dbReference type="EMBL" id="KAG2220906.1"/>
    </source>
</evidence>
<name>A0A8H7S3L5_9FUNG</name>
<evidence type="ECO:0000256" key="2">
    <source>
        <dbReference type="SAM" id="Phobius"/>
    </source>
</evidence>
<keyword evidence="4" id="KW-1185">Reference proteome</keyword>
<comment type="caution">
    <text evidence="3">The sequence shown here is derived from an EMBL/GenBank/DDBJ whole genome shotgun (WGS) entry which is preliminary data.</text>
</comment>
<dbReference type="GO" id="GO:0005886">
    <property type="term" value="C:plasma membrane"/>
    <property type="evidence" value="ECO:0007669"/>
    <property type="project" value="InterPro"/>
</dbReference>
<protein>
    <recommendedName>
        <fullName evidence="5">Vacuole protein</fullName>
    </recommendedName>
</protein>
<organism evidence="3 4">
    <name type="scientific">Circinella minor</name>
    <dbReference type="NCBI Taxonomy" id="1195481"/>
    <lineage>
        <taxon>Eukaryota</taxon>
        <taxon>Fungi</taxon>
        <taxon>Fungi incertae sedis</taxon>
        <taxon>Mucoromycota</taxon>
        <taxon>Mucoromycotina</taxon>
        <taxon>Mucoromycetes</taxon>
        <taxon>Mucorales</taxon>
        <taxon>Lichtheimiaceae</taxon>
        <taxon>Circinella</taxon>
    </lineage>
</organism>
<keyword evidence="2" id="KW-0472">Membrane</keyword>
<dbReference type="OrthoDB" id="2128042at2759"/>
<evidence type="ECO:0000256" key="1">
    <source>
        <dbReference type="SAM" id="MobiDB-lite"/>
    </source>
</evidence>
<sequence>MAGHAAKRASRLIQERTNEFIKQQKGPRWKRELIPDHKWDYIDVEQFRKKSCYNGIRYLFVFLGIILSSLAYVADLWSAGILLIFDTWSLSEEPKIPFYISKWIFVACIILSFLLLAWDVYKCRSVIATRDISLGVTNVMAYRYYSIRDFSKFCLFRKINDSRKTSDMCAFFVFYTLKGWKKLLFAQGPRQIIAGVTLAAMLESAWTAKNGGFELNNDWDAYGKNWQQRVALISMSFTCALWCLSMLELIVAVVLYIPVFCQIQGNLKEYCCHKIDKRITEILEKQRRKRLRAEEKRLGRKGGGGGSVGSKNGSKNQDAEQYQDMYDENQSLRHGAAPFSQDQYIEVKAELPQQGYYNNGYPSPPGRTFQQQQQQQQPSSYYYPNDPQPGYFEMQSYTSPIPSSAHTAPTPTLTPQWTPGGGNSLATPNTYTSPSIPHTPMSAPHQQYSSPTIMSSAAAGSVASPRSPPRPYRND</sequence>
<feature type="region of interest" description="Disordered" evidence="1">
    <location>
        <begin position="355"/>
        <end position="475"/>
    </location>
</feature>
<feature type="compositionally biased region" description="Polar residues" evidence="1">
    <location>
        <begin position="444"/>
        <end position="455"/>
    </location>
</feature>
<evidence type="ECO:0008006" key="5">
    <source>
        <dbReference type="Google" id="ProtNLM"/>
    </source>
</evidence>
<feature type="transmembrane region" description="Helical" evidence="2">
    <location>
        <begin position="230"/>
        <end position="257"/>
    </location>
</feature>
<gene>
    <name evidence="3" type="ORF">INT45_013035</name>
</gene>
<dbReference type="PANTHER" id="PTHR36424:SF1">
    <property type="entry name" value="LOW AFFINITY K(+) TRANSPORTER 1-RELATED"/>
    <property type="match status" value="1"/>
</dbReference>
<reference evidence="3 4" key="1">
    <citation type="submission" date="2020-12" db="EMBL/GenBank/DDBJ databases">
        <title>Metabolic potential, ecology and presence of endohyphal bacteria is reflected in genomic diversity of Mucoromycotina.</title>
        <authorList>
            <person name="Muszewska A."/>
            <person name="Okrasinska A."/>
            <person name="Steczkiewicz K."/>
            <person name="Drgas O."/>
            <person name="Orlowska M."/>
            <person name="Perlinska-Lenart U."/>
            <person name="Aleksandrzak-Piekarczyk T."/>
            <person name="Szatraj K."/>
            <person name="Zielenkiewicz U."/>
            <person name="Pilsyk S."/>
            <person name="Malc E."/>
            <person name="Mieczkowski P."/>
            <person name="Kruszewska J.S."/>
            <person name="Biernat P."/>
            <person name="Pawlowska J."/>
        </authorList>
    </citation>
    <scope>NUCLEOTIDE SEQUENCE [LARGE SCALE GENOMIC DNA]</scope>
    <source>
        <strain evidence="3 4">CBS 142.35</strain>
    </source>
</reference>
<accession>A0A8H7S3L5</accession>
<feature type="transmembrane region" description="Helical" evidence="2">
    <location>
        <begin position="58"/>
        <end position="84"/>
    </location>
</feature>
<dbReference type="Pfam" id="PF16944">
    <property type="entry name" value="KCH"/>
    <property type="match status" value="1"/>
</dbReference>
<feature type="region of interest" description="Disordered" evidence="1">
    <location>
        <begin position="293"/>
        <end position="319"/>
    </location>
</feature>
<dbReference type="PANTHER" id="PTHR36424">
    <property type="entry name" value="PHEROMONE-REGULATED MEMBRANE PROTEIN 6"/>
    <property type="match status" value="1"/>
</dbReference>
<feature type="compositionally biased region" description="Polar residues" evidence="1">
    <location>
        <begin position="395"/>
        <end position="417"/>
    </location>
</feature>
<feature type="compositionally biased region" description="Pro residues" evidence="1">
    <location>
        <begin position="466"/>
        <end position="475"/>
    </location>
</feature>
<dbReference type="InterPro" id="IPR031606">
    <property type="entry name" value="Kch1/2"/>
</dbReference>
<dbReference type="GO" id="GO:0015079">
    <property type="term" value="F:potassium ion transmembrane transporter activity"/>
    <property type="evidence" value="ECO:0007669"/>
    <property type="project" value="InterPro"/>
</dbReference>
<dbReference type="AlphaFoldDB" id="A0A8H7S3L5"/>